<comment type="function">
    <text evidence="11">Beta-glucosidases are one of a number of cellulolytic enzymes involved in the degradation of cellulosic biomass. Catalyzes the last step releasing glucose from the inhibitory cellobiose.</text>
</comment>
<gene>
    <name evidence="13" type="ORF">B0J11DRAFT_512089</name>
</gene>
<keyword evidence="14" id="KW-1185">Reference proteome</keyword>
<evidence type="ECO:0000256" key="5">
    <source>
        <dbReference type="ARBA" id="ARBA00012744"/>
    </source>
</evidence>
<dbReference type="Gene3D" id="3.20.20.300">
    <property type="entry name" value="Glycoside hydrolase, family 3, N-terminal domain"/>
    <property type="match status" value="1"/>
</dbReference>
<proteinExistence type="inferred from homology"/>
<comment type="caution">
    <text evidence="13">The sequence shown here is derived from an EMBL/GenBank/DDBJ whole genome shotgun (WGS) entry which is preliminary data.</text>
</comment>
<evidence type="ECO:0000256" key="8">
    <source>
        <dbReference type="ARBA" id="ARBA00022801"/>
    </source>
</evidence>
<dbReference type="InterPro" id="IPR036881">
    <property type="entry name" value="Glyco_hydro_3_C_sf"/>
</dbReference>
<evidence type="ECO:0000256" key="10">
    <source>
        <dbReference type="ARBA" id="ARBA00023295"/>
    </source>
</evidence>
<evidence type="ECO:0000256" key="1">
    <source>
        <dbReference type="ARBA" id="ARBA00000448"/>
    </source>
</evidence>
<dbReference type="InterPro" id="IPR017853">
    <property type="entry name" value="GH"/>
</dbReference>
<evidence type="ECO:0000256" key="7">
    <source>
        <dbReference type="ARBA" id="ARBA00022729"/>
    </source>
</evidence>
<dbReference type="EC" id="3.2.1.21" evidence="5"/>
<dbReference type="InterPro" id="IPR001764">
    <property type="entry name" value="Glyco_hydro_3_N"/>
</dbReference>
<keyword evidence="8 13" id="KW-0378">Hydrolase</keyword>
<dbReference type="PANTHER" id="PTHR42715:SF12">
    <property type="entry name" value="BETA-GLUCOSIDASE G-RELATED"/>
    <property type="match status" value="1"/>
</dbReference>
<dbReference type="InterPro" id="IPR036962">
    <property type="entry name" value="Glyco_hydro_3_N_sf"/>
</dbReference>
<evidence type="ECO:0000313" key="14">
    <source>
        <dbReference type="Proteomes" id="UP000700596"/>
    </source>
</evidence>
<protein>
    <recommendedName>
        <fullName evidence="5">beta-glucosidase</fullName>
        <ecNumber evidence="5">3.2.1.21</ecNumber>
    </recommendedName>
</protein>
<organism evidence="13 14">
    <name type="scientific">Dendryphion nanum</name>
    <dbReference type="NCBI Taxonomy" id="256645"/>
    <lineage>
        <taxon>Eukaryota</taxon>
        <taxon>Fungi</taxon>
        <taxon>Dikarya</taxon>
        <taxon>Ascomycota</taxon>
        <taxon>Pezizomycotina</taxon>
        <taxon>Dothideomycetes</taxon>
        <taxon>Pleosporomycetidae</taxon>
        <taxon>Pleosporales</taxon>
        <taxon>Torulaceae</taxon>
        <taxon>Dendryphion</taxon>
    </lineage>
</organism>
<comment type="catalytic activity">
    <reaction evidence="1">
        <text>Hydrolysis of terminal, non-reducing beta-D-glucosyl residues with release of beta-D-glucose.</text>
        <dbReference type="EC" id="3.2.1.21"/>
    </reaction>
</comment>
<evidence type="ECO:0000256" key="6">
    <source>
        <dbReference type="ARBA" id="ARBA00022525"/>
    </source>
</evidence>
<reference evidence="13" key="1">
    <citation type="journal article" date="2021" name="Nat. Commun.">
        <title>Genetic determinants of endophytism in the Arabidopsis root mycobiome.</title>
        <authorList>
            <person name="Mesny F."/>
            <person name="Miyauchi S."/>
            <person name="Thiergart T."/>
            <person name="Pickel B."/>
            <person name="Atanasova L."/>
            <person name="Karlsson M."/>
            <person name="Huettel B."/>
            <person name="Barry K.W."/>
            <person name="Haridas S."/>
            <person name="Chen C."/>
            <person name="Bauer D."/>
            <person name="Andreopoulos W."/>
            <person name="Pangilinan J."/>
            <person name="LaButti K."/>
            <person name="Riley R."/>
            <person name="Lipzen A."/>
            <person name="Clum A."/>
            <person name="Drula E."/>
            <person name="Henrissat B."/>
            <person name="Kohler A."/>
            <person name="Grigoriev I.V."/>
            <person name="Martin F.M."/>
            <person name="Hacquard S."/>
        </authorList>
    </citation>
    <scope>NUCLEOTIDE SEQUENCE</scope>
    <source>
        <strain evidence="13">MPI-CAGE-CH-0243</strain>
    </source>
</reference>
<dbReference type="InterPro" id="IPR050288">
    <property type="entry name" value="Cellulose_deg_GH3"/>
</dbReference>
<dbReference type="GO" id="GO:0005576">
    <property type="term" value="C:extracellular region"/>
    <property type="evidence" value="ECO:0007669"/>
    <property type="project" value="UniProtKB-SubCell"/>
</dbReference>
<name>A0A9P9D3K0_9PLEO</name>
<dbReference type="Gene3D" id="3.40.50.1700">
    <property type="entry name" value="Glycoside hydrolase family 3 C-terminal domain"/>
    <property type="match status" value="1"/>
</dbReference>
<evidence type="ECO:0000259" key="12">
    <source>
        <dbReference type="Pfam" id="PF00933"/>
    </source>
</evidence>
<dbReference type="Pfam" id="PF00933">
    <property type="entry name" value="Glyco_hydro_3"/>
    <property type="match status" value="1"/>
</dbReference>
<dbReference type="SUPFAM" id="SSF51445">
    <property type="entry name" value="(Trans)glycosidases"/>
    <property type="match status" value="1"/>
</dbReference>
<accession>A0A9P9D3K0</accession>
<keyword evidence="9" id="KW-0325">Glycoprotein</keyword>
<comment type="similarity">
    <text evidence="4">Belongs to the glycosyl hydrolase 3 family.</text>
</comment>
<dbReference type="OrthoDB" id="5423813at2759"/>
<evidence type="ECO:0000256" key="9">
    <source>
        <dbReference type="ARBA" id="ARBA00023180"/>
    </source>
</evidence>
<keyword evidence="7" id="KW-0732">Signal</keyword>
<dbReference type="AlphaFoldDB" id="A0A9P9D3K0"/>
<comment type="subcellular location">
    <subcellularLocation>
        <location evidence="2">Secreted</location>
    </subcellularLocation>
</comment>
<evidence type="ECO:0000256" key="11">
    <source>
        <dbReference type="ARBA" id="ARBA00024983"/>
    </source>
</evidence>
<feature type="domain" description="Glycoside hydrolase family 3 N-terminal" evidence="12">
    <location>
        <begin position="2"/>
        <end position="95"/>
    </location>
</feature>
<sequence length="262" mass="28597">MCSYNRVNGSYGCQHSKTLNGLLKTELGFQGYVMSDWFAAHSGVSAIHAGLDMDMPRRIDFISTTASFFGGNISIAVNNGSLLVQRLDDMVLRILAPFLFLKQDTGNSPVDGSGKSLGFVPDQDYLHEFPLDPIVDVCADHTAHIRELGAAKVVLLKNSNRVLPLTQPKNIGVFGNDAADFSQCQLPMLKYLGVIGHMAIAFIAYLDTIHRLPITQCLVVIIEKFCHFSVTELITGDFGIWSTSVIVIASPTISDLVKHHGC</sequence>
<evidence type="ECO:0000256" key="3">
    <source>
        <dbReference type="ARBA" id="ARBA00004987"/>
    </source>
</evidence>
<dbReference type="Proteomes" id="UP000700596">
    <property type="component" value="Unassembled WGS sequence"/>
</dbReference>
<evidence type="ECO:0000313" key="13">
    <source>
        <dbReference type="EMBL" id="KAH7111847.1"/>
    </source>
</evidence>
<comment type="pathway">
    <text evidence="3">Glycan metabolism; cellulose degradation.</text>
</comment>
<dbReference type="PANTHER" id="PTHR42715">
    <property type="entry name" value="BETA-GLUCOSIDASE"/>
    <property type="match status" value="1"/>
</dbReference>
<evidence type="ECO:0000256" key="4">
    <source>
        <dbReference type="ARBA" id="ARBA00005336"/>
    </source>
</evidence>
<dbReference type="EMBL" id="JAGMWT010000023">
    <property type="protein sequence ID" value="KAH7111847.1"/>
    <property type="molecule type" value="Genomic_DNA"/>
</dbReference>
<keyword evidence="6" id="KW-0964">Secreted</keyword>
<evidence type="ECO:0000256" key="2">
    <source>
        <dbReference type="ARBA" id="ARBA00004613"/>
    </source>
</evidence>
<dbReference type="GO" id="GO:0009251">
    <property type="term" value="P:glucan catabolic process"/>
    <property type="evidence" value="ECO:0007669"/>
    <property type="project" value="TreeGrafter"/>
</dbReference>
<dbReference type="GO" id="GO:0008422">
    <property type="term" value="F:beta-glucosidase activity"/>
    <property type="evidence" value="ECO:0007669"/>
    <property type="project" value="UniProtKB-EC"/>
</dbReference>
<keyword evidence="10" id="KW-0326">Glycosidase</keyword>